<dbReference type="Pfam" id="PF00156">
    <property type="entry name" value="Pribosyltran"/>
    <property type="match status" value="1"/>
</dbReference>
<dbReference type="CDD" id="cd06223">
    <property type="entry name" value="PRTases_typeI"/>
    <property type="match status" value="1"/>
</dbReference>
<evidence type="ECO:0000313" key="4">
    <source>
        <dbReference type="EMBL" id="OAN47388.1"/>
    </source>
</evidence>
<dbReference type="Gene3D" id="3.40.50.2020">
    <property type="match status" value="1"/>
</dbReference>
<evidence type="ECO:0000256" key="2">
    <source>
        <dbReference type="ARBA" id="ARBA00022726"/>
    </source>
</evidence>
<name>A0A178MH25_9CHLR</name>
<dbReference type="InterPro" id="IPR000836">
    <property type="entry name" value="PRTase_dom"/>
</dbReference>
<dbReference type="Proteomes" id="UP000078287">
    <property type="component" value="Unassembled WGS sequence"/>
</dbReference>
<keyword evidence="4" id="KW-0328">Glycosyltransferase</keyword>
<keyword evidence="1 4" id="KW-0808">Transferase</keyword>
<organism evidence="4 5">
    <name type="scientific">Chloroflexus islandicus</name>
    <dbReference type="NCBI Taxonomy" id="1707952"/>
    <lineage>
        <taxon>Bacteria</taxon>
        <taxon>Bacillati</taxon>
        <taxon>Chloroflexota</taxon>
        <taxon>Chloroflexia</taxon>
        <taxon>Chloroflexales</taxon>
        <taxon>Chloroflexineae</taxon>
        <taxon>Chloroflexaceae</taxon>
        <taxon>Chloroflexus</taxon>
    </lineage>
</organism>
<dbReference type="InterPro" id="IPR029057">
    <property type="entry name" value="PRTase-like"/>
</dbReference>
<dbReference type="GO" id="GO:0016757">
    <property type="term" value="F:glycosyltransferase activity"/>
    <property type="evidence" value="ECO:0007669"/>
    <property type="project" value="UniProtKB-KW"/>
</dbReference>
<evidence type="ECO:0000259" key="3">
    <source>
        <dbReference type="Pfam" id="PF00156"/>
    </source>
</evidence>
<dbReference type="SUPFAM" id="SSF53271">
    <property type="entry name" value="PRTase-like"/>
    <property type="match status" value="1"/>
</dbReference>
<accession>A0A178MH25</accession>
<protein>
    <submittedName>
        <fullName evidence="4">Xanthine phosphoribosyltransferase</fullName>
    </submittedName>
</protein>
<dbReference type="RefSeq" id="WP_066784574.1">
    <property type="nucleotide sequence ID" value="NZ_LWQS01000038.1"/>
</dbReference>
<keyword evidence="5" id="KW-1185">Reference proteome</keyword>
<sequence length="203" mass="21716">MTRTRAAPCDPFPILVERIGQEAVIVDDRIIKIDHFLNHRIDTDLMQAIGAELANRLAPFQPDLILTAEASGIPPALATAFACRVPMVYAKKYDPAVPAPALTRRVPSPTKGRETLLAITARFLPAGSRVAIVDDFLANGRTALALAEMAHEAGANVVAAAFVVEKLFQRGRDPLVALGIPVITLAQIERFAGGRPVIAGWPG</sequence>
<gene>
    <name evidence="4" type="ORF">A6A03_01205</name>
</gene>
<dbReference type="STRING" id="1707952.A6A03_01205"/>
<comment type="caution">
    <text evidence="4">The sequence shown here is derived from an EMBL/GenBank/DDBJ whole genome shotgun (WGS) entry which is preliminary data.</text>
</comment>
<keyword evidence="2" id="KW-0660">Purine salvage</keyword>
<proteinExistence type="predicted"/>
<dbReference type="EMBL" id="LWQS01000038">
    <property type="protein sequence ID" value="OAN47388.1"/>
    <property type="molecule type" value="Genomic_DNA"/>
</dbReference>
<reference evidence="4 5" key="1">
    <citation type="submission" date="2016-04" db="EMBL/GenBank/DDBJ databases">
        <title>Chloroflexus islandicus sp. nov., a thermophilic filamentous anoxygenic phototrophic bacterium from geyser Strokkur (Iceland).</title>
        <authorList>
            <person name="Gaisin V.A."/>
            <person name="Kalashnikov A.M."/>
            <person name="Sukhacheva M.V."/>
            <person name="Grouzdev D.S."/>
            <person name="Ivanov T.M."/>
            <person name="Kuznetsov B."/>
            <person name="Gorlenko V.M."/>
        </authorList>
    </citation>
    <scope>NUCLEOTIDE SEQUENCE [LARGE SCALE GENOMIC DNA]</scope>
    <source>
        <strain evidence="5">isl-2</strain>
    </source>
</reference>
<dbReference type="PANTHER" id="PTHR43864">
    <property type="entry name" value="HYPOXANTHINE/GUANINE PHOSPHORIBOSYLTRANSFERASE"/>
    <property type="match status" value="1"/>
</dbReference>
<dbReference type="PANTHER" id="PTHR43864:SF1">
    <property type="entry name" value="XANTHINE PHOSPHORIBOSYLTRANSFERASE"/>
    <property type="match status" value="1"/>
</dbReference>
<evidence type="ECO:0000256" key="1">
    <source>
        <dbReference type="ARBA" id="ARBA00022679"/>
    </source>
</evidence>
<dbReference type="AlphaFoldDB" id="A0A178MH25"/>
<dbReference type="OrthoDB" id="9790678at2"/>
<dbReference type="GO" id="GO:0006166">
    <property type="term" value="P:purine ribonucleoside salvage"/>
    <property type="evidence" value="ECO:0007669"/>
    <property type="project" value="UniProtKB-KW"/>
</dbReference>
<dbReference type="InterPro" id="IPR050118">
    <property type="entry name" value="Pur/Pyrimidine_PRTase"/>
</dbReference>
<feature type="domain" description="Phosphoribosyltransferase" evidence="3">
    <location>
        <begin position="55"/>
        <end position="170"/>
    </location>
</feature>
<evidence type="ECO:0000313" key="5">
    <source>
        <dbReference type="Proteomes" id="UP000078287"/>
    </source>
</evidence>